<gene>
    <name evidence="5" type="ORF">PUT78_12815</name>
</gene>
<dbReference type="RefSeq" id="WP_274352660.1">
    <property type="nucleotide sequence ID" value="NZ_JAQZSM010000011.1"/>
</dbReference>
<evidence type="ECO:0000256" key="3">
    <source>
        <dbReference type="ARBA" id="ARBA00022679"/>
    </source>
</evidence>
<evidence type="ECO:0000313" key="5">
    <source>
        <dbReference type="EMBL" id="MDD7971981.1"/>
    </source>
</evidence>
<evidence type="ECO:0000259" key="4">
    <source>
        <dbReference type="Pfam" id="PF00535"/>
    </source>
</evidence>
<keyword evidence="3 5" id="KW-0808">Transferase</keyword>
<keyword evidence="2 5" id="KW-0328">Glycosyltransferase</keyword>
<comment type="caution">
    <text evidence="5">The sequence shown here is derived from an EMBL/GenBank/DDBJ whole genome shotgun (WGS) entry which is preliminary data.</text>
</comment>
<dbReference type="Gene3D" id="3.90.550.10">
    <property type="entry name" value="Spore Coat Polysaccharide Biosynthesis Protein SpsA, Chain A"/>
    <property type="match status" value="1"/>
</dbReference>
<sequence>MTETMPTVSVVCAWYNRADYIRDTIDSLLAQDYPNFDITVVNDGSPDPRVREILDSYTDPRLRVIHQDNTGFTRAIRRAIVESDGTYIAIQGAGDISLPGRLSAQVRYLEDRPDFAVVGCRYVNQVKGPDGDGERKLARVRTLEPTARDIMRGNPFGHGEVTMRRAAYDAVGGYRVFFENSQDKDLWMRMSVNYRLGIIDETHYQRVIFLADGIASSFEKTLKQIAYSRVADVCHQERLKGERDSVDRFGQLALMRVPKGWRTTWRIVRAVKQVASQRLLAFEDFKITQELFGTFAVIPNLLFYVVYRKVYGVR</sequence>
<reference evidence="5" key="1">
    <citation type="submission" date="2023-02" db="EMBL/GenBank/DDBJ databases">
        <title>Description of Roseinatronobacter alkalisoli sp. nov., an alkaliphilic bacerium isolated from soda soil.</title>
        <authorList>
            <person name="Wei W."/>
        </authorList>
    </citation>
    <scope>NUCLEOTIDE SEQUENCE</scope>
    <source>
        <strain evidence="5">HJB301</strain>
    </source>
</reference>
<dbReference type="EC" id="2.4.-.-" evidence="5"/>
<proteinExistence type="inferred from homology"/>
<dbReference type="InterPro" id="IPR050834">
    <property type="entry name" value="Glycosyltransf_2"/>
</dbReference>
<evidence type="ECO:0000256" key="2">
    <source>
        <dbReference type="ARBA" id="ARBA00022676"/>
    </source>
</evidence>
<dbReference type="PANTHER" id="PTHR43685">
    <property type="entry name" value="GLYCOSYLTRANSFERASE"/>
    <property type="match status" value="1"/>
</dbReference>
<dbReference type="InterPro" id="IPR001173">
    <property type="entry name" value="Glyco_trans_2-like"/>
</dbReference>
<dbReference type="GO" id="GO:0016757">
    <property type="term" value="F:glycosyltransferase activity"/>
    <property type="evidence" value="ECO:0007669"/>
    <property type="project" value="UniProtKB-KW"/>
</dbReference>
<evidence type="ECO:0000313" key="6">
    <source>
        <dbReference type="Proteomes" id="UP001431784"/>
    </source>
</evidence>
<keyword evidence="6" id="KW-1185">Reference proteome</keyword>
<protein>
    <submittedName>
        <fullName evidence="5">Glycosyltransferase</fullName>
        <ecNumber evidence="5">2.4.-.-</ecNumber>
    </submittedName>
</protein>
<name>A0ABT5TA45_9RHOB</name>
<dbReference type="InterPro" id="IPR029044">
    <property type="entry name" value="Nucleotide-diphossugar_trans"/>
</dbReference>
<organism evidence="5 6">
    <name type="scientific">Roseinatronobacter alkalisoli</name>
    <dbReference type="NCBI Taxonomy" id="3028235"/>
    <lineage>
        <taxon>Bacteria</taxon>
        <taxon>Pseudomonadati</taxon>
        <taxon>Pseudomonadota</taxon>
        <taxon>Alphaproteobacteria</taxon>
        <taxon>Rhodobacterales</taxon>
        <taxon>Paracoccaceae</taxon>
        <taxon>Roseinatronobacter</taxon>
    </lineage>
</organism>
<dbReference type="EMBL" id="JAQZSM010000011">
    <property type="protein sequence ID" value="MDD7971981.1"/>
    <property type="molecule type" value="Genomic_DNA"/>
</dbReference>
<accession>A0ABT5TA45</accession>
<dbReference type="Proteomes" id="UP001431784">
    <property type="component" value="Unassembled WGS sequence"/>
</dbReference>
<feature type="domain" description="Glycosyltransferase 2-like" evidence="4">
    <location>
        <begin position="9"/>
        <end position="163"/>
    </location>
</feature>
<dbReference type="SUPFAM" id="SSF53448">
    <property type="entry name" value="Nucleotide-diphospho-sugar transferases"/>
    <property type="match status" value="1"/>
</dbReference>
<evidence type="ECO:0000256" key="1">
    <source>
        <dbReference type="ARBA" id="ARBA00006739"/>
    </source>
</evidence>
<dbReference type="Pfam" id="PF00535">
    <property type="entry name" value="Glycos_transf_2"/>
    <property type="match status" value="1"/>
</dbReference>
<comment type="similarity">
    <text evidence="1">Belongs to the glycosyltransferase 2 family.</text>
</comment>
<dbReference type="PANTHER" id="PTHR43685:SF5">
    <property type="entry name" value="GLYCOSYLTRANSFERASE EPSE-RELATED"/>
    <property type="match status" value="1"/>
</dbReference>